<keyword evidence="3" id="KW-1185">Reference proteome</keyword>
<protein>
    <recommendedName>
        <fullName evidence="4">NAD synthetase</fullName>
    </recommendedName>
</protein>
<name>K9W1K3_9CYAN</name>
<evidence type="ECO:0000256" key="1">
    <source>
        <dbReference type="SAM" id="Phobius"/>
    </source>
</evidence>
<evidence type="ECO:0008006" key="4">
    <source>
        <dbReference type="Google" id="ProtNLM"/>
    </source>
</evidence>
<proteinExistence type="predicted"/>
<dbReference type="KEGG" id="cep:Cri9333_3425"/>
<gene>
    <name evidence="2" type="ORF">Cri9333_3425</name>
</gene>
<dbReference type="Proteomes" id="UP000010472">
    <property type="component" value="Chromosome"/>
</dbReference>
<dbReference type="STRING" id="1173022.Cri9333_3425"/>
<evidence type="ECO:0000313" key="2">
    <source>
        <dbReference type="EMBL" id="AFZ14253.1"/>
    </source>
</evidence>
<dbReference type="AlphaFoldDB" id="K9W1K3"/>
<keyword evidence="1" id="KW-0812">Transmembrane</keyword>
<dbReference type="EMBL" id="CP003620">
    <property type="protein sequence ID" value="AFZ14253.1"/>
    <property type="molecule type" value="Genomic_DNA"/>
</dbReference>
<accession>K9W1K3</accession>
<sequence length="39" mass="4010">MENVAWLDLALGGLALVILISGLVMLLSGVSALGNNKDK</sequence>
<evidence type="ECO:0000313" key="3">
    <source>
        <dbReference type="Proteomes" id="UP000010472"/>
    </source>
</evidence>
<feature type="transmembrane region" description="Helical" evidence="1">
    <location>
        <begin position="6"/>
        <end position="33"/>
    </location>
</feature>
<keyword evidence="1" id="KW-1133">Transmembrane helix</keyword>
<keyword evidence="1" id="KW-0472">Membrane</keyword>
<organism evidence="2 3">
    <name type="scientific">Crinalium epipsammum PCC 9333</name>
    <dbReference type="NCBI Taxonomy" id="1173022"/>
    <lineage>
        <taxon>Bacteria</taxon>
        <taxon>Bacillati</taxon>
        <taxon>Cyanobacteriota</taxon>
        <taxon>Cyanophyceae</taxon>
        <taxon>Gomontiellales</taxon>
        <taxon>Gomontiellaceae</taxon>
        <taxon>Crinalium</taxon>
    </lineage>
</organism>
<dbReference type="HOGENOM" id="CLU_218749_1_0_3"/>
<reference evidence="2 3" key="1">
    <citation type="submission" date="2012-06" db="EMBL/GenBank/DDBJ databases">
        <title>Finished chromosome of genome of Crinalium epipsammum PCC 9333.</title>
        <authorList>
            <consortium name="US DOE Joint Genome Institute"/>
            <person name="Gugger M."/>
            <person name="Coursin T."/>
            <person name="Rippka R."/>
            <person name="Tandeau De Marsac N."/>
            <person name="Huntemann M."/>
            <person name="Wei C.-L."/>
            <person name="Han J."/>
            <person name="Detter J.C."/>
            <person name="Han C."/>
            <person name="Tapia R."/>
            <person name="Davenport K."/>
            <person name="Daligault H."/>
            <person name="Erkkila T."/>
            <person name="Gu W."/>
            <person name="Munk A.C.C."/>
            <person name="Teshima H."/>
            <person name="Xu Y."/>
            <person name="Chain P."/>
            <person name="Chen A."/>
            <person name="Krypides N."/>
            <person name="Mavromatis K."/>
            <person name="Markowitz V."/>
            <person name="Szeto E."/>
            <person name="Ivanova N."/>
            <person name="Mikhailova N."/>
            <person name="Ovchinnikova G."/>
            <person name="Pagani I."/>
            <person name="Pati A."/>
            <person name="Goodwin L."/>
            <person name="Peters L."/>
            <person name="Pitluck S."/>
            <person name="Woyke T."/>
            <person name="Kerfeld C."/>
        </authorList>
    </citation>
    <scope>NUCLEOTIDE SEQUENCE [LARGE SCALE GENOMIC DNA]</scope>
    <source>
        <strain evidence="2 3">PCC 9333</strain>
    </source>
</reference>